<protein>
    <submittedName>
        <fullName evidence="1">Uncharacterized protein</fullName>
    </submittedName>
</protein>
<evidence type="ECO:0000313" key="4">
    <source>
        <dbReference type="Proteomes" id="UP000271817"/>
    </source>
</evidence>
<comment type="caution">
    <text evidence="1">The sequence shown here is derived from an EMBL/GenBank/DDBJ whole genome shotgun (WGS) entry which is preliminary data.</text>
</comment>
<evidence type="ECO:0000313" key="3">
    <source>
        <dbReference type="Proteomes" id="UP000050265"/>
    </source>
</evidence>
<dbReference type="EMBL" id="LJQP01000102">
    <property type="protein sequence ID" value="KPX74351.1"/>
    <property type="molecule type" value="Genomic_DNA"/>
</dbReference>
<organism evidence="1 3">
    <name type="scientific">Pseudomonas amygdali pv. lachrymans</name>
    <name type="common">Pseudomonas syringae pv. lachrymans</name>
    <dbReference type="NCBI Taxonomy" id="53707"/>
    <lineage>
        <taxon>Bacteria</taxon>
        <taxon>Pseudomonadati</taxon>
        <taxon>Pseudomonadota</taxon>
        <taxon>Gammaproteobacteria</taxon>
        <taxon>Pseudomonadales</taxon>
        <taxon>Pseudomonadaceae</taxon>
        <taxon>Pseudomonas</taxon>
        <taxon>Pseudomonas amygdali</taxon>
    </lineage>
</organism>
<reference evidence="2 4" key="2">
    <citation type="submission" date="2018-08" db="EMBL/GenBank/DDBJ databases">
        <title>Recombination of ecologically and evolutionarily significant loci maintains genetic cohesion in the Pseudomonas syringae species complex.</title>
        <authorList>
            <person name="Dillon M."/>
            <person name="Thakur S."/>
            <person name="Almeida R.N.D."/>
            <person name="Weir B.S."/>
            <person name="Guttman D.S."/>
        </authorList>
    </citation>
    <scope>NUCLEOTIDE SEQUENCE [LARGE SCALE GENOMIC DNA]</scope>
    <source>
        <strain evidence="2 4">ICMP 3402</strain>
    </source>
</reference>
<reference evidence="1 3" key="1">
    <citation type="submission" date="2015-09" db="EMBL/GenBank/DDBJ databases">
        <title>Genome announcement of multiple Pseudomonas syringae strains.</title>
        <authorList>
            <person name="Thakur S."/>
            <person name="Wang P.W."/>
            <person name="Gong Y."/>
            <person name="Weir B.S."/>
            <person name="Guttman D.S."/>
        </authorList>
    </citation>
    <scope>NUCLEOTIDE SEQUENCE [LARGE SCALE GENOMIC DNA]</scope>
    <source>
        <strain evidence="1 3">ICMP3507</strain>
    </source>
</reference>
<dbReference type="AlphaFoldDB" id="A0A0N8RYR8"/>
<gene>
    <name evidence="1" type="ORF">ALO35_102097</name>
    <name evidence="2" type="ORF">ALP33_101937</name>
</gene>
<accession>A0A0N8RYR8</accession>
<evidence type="ECO:0000313" key="1">
    <source>
        <dbReference type="EMBL" id="KPX74351.1"/>
    </source>
</evidence>
<dbReference type="Proteomes" id="UP000050265">
    <property type="component" value="Unassembled WGS sequence"/>
</dbReference>
<dbReference type="Proteomes" id="UP000271817">
    <property type="component" value="Unassembled WGS sequence"/>
</dbReference>
<sequence length="38" mass="4178">MTASSAEVNLLFKMRHPGHKSTDAALAVRLTLPILCRK</sequence>
<name>A0A0N8RYR8_PSEAV</name>
<proteinExistence type="predicted"/>
<evidence type="ECO:0000313" key="2">
    <source>
        <dbReference type="EMBL" id="RMU19274.1"/>
    </source>
</evidence>
<dbReference type="EMBL" id="RBTW01000163">
    <property type="protein sequence ID" value="RMU19274.1"/>
    <property type="molecule type" value="Genomic_DNA"/>
</dbReference>